<feature type="transmembrane region" description="Helical" evidence="16">
    <location>
        <begin position="649"/>
        <end position="669"/>
    </location>
</feature>
<dbReference type="InterPro" id="IPR009875">
    <property type="entry name" value="PilZ_domain"/>
</dbReference>
<evidence type="ECO:0000256" key="13">
    <source>
        <dbReference type="ARBA" id="ARBA00022989"/>
    </source>
</evidence>
<evidence type="ECO:0000256" key="12">
    <source>
        <dbReference type="ARBA" id="ARBA00022916"/>
    </source>
</evidence>
<dbReference type="InterPro" id="IPR050321">
    <property type="entry name" value="Glycosyltr_2/OpgH_subfam"/>
</dbReference>
<protein>
    <recommendedName>
        <fullName evidence="5 16">Cellulose synthase catalytic subunit [UDP-forming]</fullName>
        <ecNumber evidence="4 16">2.4.1.12</ecNumber>
    </recommendedName>
</protein>
<dbReference type="EC" id="2.4.1.12" evidence="4 16"/>
<comment type="subcellular location">
    <subcellularLocation>
        <location evidence="1">Cell inner membrane</location>
        <topology evidence="1">Multi-pass membrane protein</topology>
    </subcellularLocation>
</comment>
<dbReference type="EMBL" id="JABCMA010000008">
    <property type="protein sequence ID" value="NMR73905.1"/>
    <property type="molecule type" value="Genomic_DNA"/>
</dbReference>
<dbReference type="GO" id="GO:0030244">
    <property type="term" value="P:cellulose biosynthetic process"/>
    <property type="evidence" value="ECO:0007669"/>
    <property type="project" value="UniProtKB-KW"/>
</dbReference>
<evidence type="ECO:0000256" key="2">
    <source>
        <dbReference type="ARBA" id="ARBA00005186"/>
    </source>
</evidence>
<feature type="transmembrane region" description="Helical" evidence="16">
    <location>
        <begin position="675"/>
        <end position="700"/>
    </location>
</feature>
<feature type="transmembrane region" description="Helical" evidence="16">
    <location>
        <begin position="159"/>
        <end position="177"/>
    </location>
</feature>
<keyword evidence="14 16" id="KW-0472">Membrane</keyword>
<feature type="transmembrane region" description="Helical" evidence="16">
    <location>
        <begin position="563"/>
        <end position="581"/>
    </location>
</feature>
<dbReference type="CDD" id="cd06421">
    <property type="entry name" value="CESA_CelA_like"/>
    <property type="match status" value="1"/>
</dbReference>
<dbReference type="GO" id="GO:0006011">
    <property type="term" value="P:UDP-alpha-D-glucose metabolic process"/>
    <property type="evidence" value="ECO:0007669"/>
    <property type="project" value="InterPro"/>
</dbReference>
<accession>A0A7Y0MV26</accession>
<dbReference type="Pfam" id="PF00535">
    <property type="entry name" value="Glycos_transf_2"/>
    <property type="match status" value="1"/>
</dbReference>
<evidence type="ECO:0000313" key="19">
    <source>
        <dbReference type="EMBL" id="NMR73905.1"/>
    </source>
</evidence>
<keyword evidence="13 16" id="KW-1133">Transmembrane helix</keyword>
<dbReference type="GO" id="GO:0016760">
    <property type="term" value="F:cellulose synthase (UDP-forming) activity"/>
    <property type="evidence" value="ECO:0007669"/>
    <property type="project" value="UniProtKB-EC"/>
</dbReference>
<dbReference type="SUPFAM" id="SSF53448">
    <property type="entry name" value="Nucleotide-diphospho-sugar transferases"/>
    <property type="match status" value="1"/>
</dbReference>
<evidence type="ECO:0000256" key="14">
    <source>
        <dbReference type="ARBA" id="ARBA00023136"/>
    </source>
</evidence>
<keyword evidence="7 16" id="KW-0997">Cell inner membrane</keyword>
<dbReference type="UniPathway" id="UPA00694"/>
<feature type="transmembrane region" description="Helical" evidence="16">
    <location>
        <begin position="238"/>
        <end position="262"/>
    </location>
</feature>
<evidence type="ECO:0000259" key="17">
    <source>
        <dbReference type="Pfam" id="PF00535"/>
    </source>
</evidence>
<dbReference type="InterPro" id="IPR003919">
    <property type="entry name" value="Cell_synth_A"/>
</dbReference>
<dbReference type="GO" id="GO:0035438">
    <property type="term" value="F:cyclic-di-GMP binding"/>
    <property type="evidence" value="ECO:0007669"/>
    <property type="project" value="InterPro"/>
</dbReference>
<dbReference type="Gene3D" id="2.40.10.220">
    <property type="entry name" value="predicted glycosyltransferase like domains"/>
    <property type="match status" value="1"/>
</dbReference>
<feature type="transmembrane region" description="Helical" evidence="16">
    <location>
        <begin position="207"/>
        <end position="226"/>
    </location>
</feature>
<comment type="catalytic activity">
    <reaction evidence="15 16">
        <text>[(1-&gt;4)-beta-D-glucosyl](n) + UDP-alpha-D-glucose = [(1-&gt;4)-beta-D-glucosyl](n+1) + UDP + H(+)</text>
        <dbReference type="Rhea" id="RHEA:19929"/>
        <dbReference type="Rhea" id="RHEA-COMP:10033"/>
        <dbReference type="Rhea" id="RHEA-COMP:10034"/>
        <dbReference type="ChEBI" id="CHEBI:15378"/>
        <dbReference type="ChEBI" id="CHEBI:18246"/>
        <dbReference type="ChEBI" id="CHEBI:58223"/>
        <dbReference type="ChEBI" id="CHEBI:58885"/>
        <dbReference type="EC" id="2.4.1.12"/>
    </reaction>
</comment>
<dbReference type="NCBIfam" id="TIGR03030">
    <property type="entry name" value="CelA"/>
    <property type="match status" value="1"/>
</dbReference>
<evidence type="ECO:0000256" key="7">
    <source>
        <dbReference type="ARBA" id="ARBA00022519"/>
    </source>
</evidence>
<keyword evidence="12 16" id="KW-0135">Cellulose biosynthesis</keyword>
<evidence type="ECO:0000256" key="4">
    <source>
        <dbReference type="ARBA" id="ARBA00012539"/>
    </source>
</evidence>
<evidence type="ECO:0000256" key="6">
    <source>
        <dbReference type="ARBA" id="ARBA00022475"/>
    </source>
</evidence>
<keyword evidence="6 16" id="KW-1003">Cell membrane</keyword>
<gene>
    <name evidence="19" type="primary">bcsA</name>
    <name evidence="19" type="ORF">HKB35_09775</name>
</gene>
<evidence type="ECO:0000256" key="3">
    <source>
        <dbReference type="ARBA" id="ARBA00006739"/>
    </source>
</evidence>
<evidence type="ECO:0000256" key="10">
    <source>
        <dbReference type="ARBA" id="ARBA00022679"/>
    </source>
</evidence>
<proteinExistence type="inferred from homology"/>
<evidence type="ECO:0000313" key="20">
    <source>
        <dbReference type="Proteomes" id="UP000565155"/>
    </source>
</evidence>
<dbReference type="Gene3D" id="3.90.550.10">
    <property type="entry name" value="Spore Coat Polysaccharide Biosynthesis Protein SpsA, Chain A"/>
    <property type="match status" value="1"/>
</dbReference>
<feature type="domain" description="Glycosyltransferase 2-like" evidence="17">
    <location>
        <begin position="288"/>
        <end position="456"/>
    </location>
</feature>
<feature type="domain" description="PilZ" evidence="18">
    <location>
        <begin position="704"/>
        <end position="804"/>
    </location>
</feature>
<comment type="pathway">
    <text evidence="2 16">Glycan metabolism; bacterial cellulose biosynthesis.</text>
</comment>
<dbReference type="RefSeq" id="WP_169628601.1">
    <property type="nucleotide sequence ID" value="NZ_JABCMA010000008.1"/>
</dbReference>
<evidence type="ECO:0000256" key="8">
    <source>
        <dbReference type="ARBA" id="ARBA00022636"/>
    </source>
</evidence>
<evidence type="ECO:0000256" key="5">
    <source>
        <dbReference type="ARBA" id="ARBA00018714"/>
    </source>
</evidence>
<evidence type="ECO:0000256" key="15">
    <source>
        <dbReference type="ARBA" id="ARBA00048682"/>
    </source>
</evidence>
<reference evidence="19 20" key="1">
    <citation type="submission" date="2020-04" db="EMBL/GenBank/DDBJ databases">
        <title>Whole-genome sequencing of Vibrio spp. from China reveals different genetic environments of blaCTX-M-14 among diverse lineages.</title>
        <authorList>
            <person name="Zheng Z."/>
            <person name="Ye L."/>
            <person name="Chen S."/>
        </authorList>
    </citation>
    <scope>NUCLEOTIDE SEQUENCE [LARGE SCALE GENOMIC DNA]</scope>
    <source>
        <strain evidence="19 20">Vb1636</strain>
    </source>
</reference>
<comment type="caution">
    <text evidence="16">Lacks conserved residue(s) required for the propagation of feature annotation.</text>
</comment>
<keyword evidence="10 16" id="KW-0808">Transferase</keyword>
<evidence type="ECO:0000259" key="18">
    <source>
        <dbReference type="Pfam" id="PF07238"/>
    </source>
</evidence>
<comment type="function">
    <text evidence="16">Catalytic subunit of cellulose synthase. It polymerizes uridine 5'-diphosphate glucose to cellulose.</text>
</comment>
<keyword evidence="9 16" id="KW-0328">Glycosyltransferase</keyword>
<dbReference type="PANTHER" id="PTHR43867:SF2">
    <property type="entry name" value="CELLULOSE SYNTHASE CATALYTIC SUBUNIT A [UDP-FORMING]"/>
    <property type="match status" value="1"/>
</dbReference>
<dbReference type="GO" id="GO:0005886">
    <property type="term" value="C:plasma membrane"/>
    <property type="evidence" value="ECO:0007669"/>
    <property type="project" value="UniProtKB-SubCell"/>
</dbReference>
<evidence type="ECO:0000256" key="9">
    <source>
        <dbReference type="ARBA" id="ARBA00022676"/>
    </source>
</evidence>
<dbReference type="PRINTS" id="PR01439">
    <property type="entry name" value="CELLSNTHASEA"/>
</dbReference>
<dbReference type="AlphaFoldDB" id="A0A7Y0MV26"/>
<organism evidence="19 20">
    <name type="scientific">Vibrio alginolyticus</name>
    <dbReference type="NCBI Taxonomy" id="663"/>
    <lineage>
        <taxon>Bacteria</taxon>
        <taxon>Pseudomonadati</taxon>
        <taxon>Pseudomonadota</taxon>
        <taxon>Gammaproteobacteria</taxon>
        <taxon>Vibrionales</taxon>
        <taxon>Vibrionaceae</taxon>
        <taxon>Vibrio</taxon>
    </lineage>
</organism>
<dbReference type="Pfam" id="PF07238">
    <property type="entry name" value="PilZ"/>
    <property type="match status" value="1"/>
</dbReference>
<keyword evidence="8 16" id="KW-0973">c-di-GMP</keyword>
<comment type="caution">
    <text evidence="19">The sequence shown here is derived from an EMBL/GenBank/DDBJ whole genome shotgun (WGS) entry which is preliminary data.</text>
</comment>
<evidence type="ECO:0000256" key="11">
    <source>
        <dbReference type="ARBA" id="ARBA00022692"/>
    </source>
</evidence>
<evidence type="ECO:0000256" key="16">
    <source>
        <dbReference type="RuleBase" id="RU365020"/>
    </source>
</evidence>
<sequence length="879" mass="100184">MRSLNLIFQRWVVDQFRLQKNAYEQAWNCKTNWVGECALSFWFSLSFVFLKPVISGVPSWKLPLVYYPNVNFAAPRWFDPVRFIIQSVWLLCFRQNVNVNTAWSKKTSSLAMTLAEQIRNAFYLPFELVAKGVRWLEQTANNIKDPQVRERIKASKSAMALNYTLLFFVVLIALLCFTVPFGYQAQTVFVLLLWALAMMVRRMPGRFPTMLLIILSVTASCRYLWWRYSSTLNWDDPVALFLGGVLLLAETYSWIVLMLGYFQNIWPLNRKPVSMPPDQSTWPTIDLMIPTYNEDLDVVKATVYASLGVDWPKDKLNIHILDDGKRGSFRDFAKSVGVNYIRRPTNEHAKAGNINYALKQTSGEFVAIFDCDHIPTRAFFQLTMGMFLKDPKLALIQTPHHFFSPDPFERNLSNFRNVPNEGNLFYGLIQDGNDLWDATFFCGSCAILRREPLEEVGGIAVETVTEDAHTSLRMHRLGYRSAYLKQPISAGLATETLSAHVGQRIRWARGMAQIFRVDNPLTGKGLKLSQRLCYVNAMLHFLSGIPRIVFLIAPLAYLLLHSYVIYAPALAIILYVLPHMIHASMTNSRMQGDYRYSFWGEVYETVLAWYIARPTTVALFAPHKGTFNVTAKGGLVEKSHYDWVISRPYLVLVALNILGFAVGIYRMGWGPQNEIGTVIVNLVWTMYNLLILGAAVAVAVEAKQVRKDHRVEVAIPVAVRLNSGHLIQAQMKDFSLGGVRIEIDGVDEPTCAYLLGQTLEVILNRGGQEFVFPMTVAYAHKGIFGLQLNELSHQQQIQYVQCTFARADTWAKWQQGYQSDKPLSSMQAVLQVGFNGYKRLLQHCPKFVQVSVDALLFCIEFIWSLRPRYVPIRTSSHAK</sequence>
<comment type="cofactor">
    <cofactor evidence="16">
        <name>Mg(2+)</name>
        <dbReference type="ChEBI" id="CHEBI:18420"/>
    </cofactor>
</comment>
<dbReference type="FunFam" id="3.90.550.10:FF:000061">
    <property type="entry name" value="Cellulose synthase catalytic subunit [UDP-forming]"/>
    <property type="match status" value="1"/>
</dbReference>
<dbReference type="InterPro" id="IPR029044">
    <property type="entry name" value="Nucleotide-diphossugar_trans"/>
</dbReference>
<comment type="similarity">
    <text evidence="3">Belongs to the glycosyltransferase 2 family.</text>
</comment>
<dbReference type="PANTHER" id="PTHR43867">
    <property type="entry name" value="CELLULOSE SYNTHASE CATALYTIC SUBUNIT A [UDP-FORMING]"/>
    <property type="match status" value="1"/>
</dbReference>
<keyword evidence="11 16" id="KW-0812">Transmembrane</keyword>
<dbReference type="NCBIfam" id="NF008558">
    <property type="entry name" value="PRK11498.1"/>
    <property type="match status" value="1"/>
</dbReference>
<dbReference type="Proteomes" id="UP000565155">
    <property type="component" value="Unassembled WGS sequence"/>
</dbReference>
<dbReference type="SUPFAM" id="SSF141371">
    <property type="entry name" value="PilZ domain-like"/>
    <property type="match status" value="1"/>
</dbReference>
<dbReference type="InterPro" id="IPR001173">
    <property type="entry name" value="Glyco_trans_2-like"/>
</dbReference>
<evidence type="ECO:0000256" key="1">
    <source>
        <dbReference type="ARBA" id="ARBA00004429"/>
    </source>
</evidence>
<name>A0A7Y0MV26_VIBAL</name>